<dbReference type="PANTHER" id="PTHR42080">
    <property type="entry name" value="SRR1 DOMAIN-CONTAINING PROTEIN"/>
    <property type="match status" value="1"/>
</dbReference>
<reference evidence="3" key="2">
    <citation type="submission" date="2019-10" db="EMBL/GenBank/DDBJ databases">
        <authorList>
            <consortium name="NCBI Genome Project"/>
        </authorList>
    </citation>
    <scope>NUCLEOTIDE SEQUENCE</scope>
    <source>
        <strain evidence="3">NI907</strain>
    </source>
</reference>
<evidence type="ECO:0000313" key="2">
    <source>
        <dbReference type="Proteomes" id="UP000515153"/>
    </source>
</evidence>
<proteinExistence type="predicted"/>
<keyword evidence="2" id="KW-1185">Reference proteome</keyword>
<dbReference type="KEGG" id="pgri:PgNI_00162"/>
<dbReference type="GeneID" id="41955159"/>
<dbReference type="AlphaFoldDB" id="A0A6P8BIR7"/>
<dbReference type="Proteomes" id="UP000515153">
    <property type="component" value="Unplaced"/>
</dbReference>
<dbReference type="PANTHER" id="PTHR42080:SF1">
    <property type="entry name" value="SRR1-LIKE DOMAIN-CONTAINING PROTEIN"/>
    <property type="match status" value="1"/>
</dbReference>
<feature type="domain" description="SRR1-like" evidence="1">
    <location>
        <begin position="198"/>
        <end position="321"/>
    </location>
</feature>
<dbReference type="Pfam" id="PF07985">
    <property type="entry name" value="SRR1"/>
    <property type="match status" value="1"/>
</dbReference>
<evidence type="ECO:0000313" key="3">
    <source>
        <dbReference type="RefSeq" id="XP_030987203.1"/>
    </source>
</evidence>
<sequence>MATGQVECEVFATRDEAIKFVEAYYSNPNNHWFGVRERAAAYKKAGEMFKEQSGGWVPTTAITGCEVKLPIVRPDNGPFWKHVAPEAYRNGKFSLGLTEMSDEDFKEILKARSKFRPSLVYTTVDRMVKDIEARSEGPIRKDDIIFSTIRCIQWGWDTPIKYAGIYNAKISSRRLSQALEAWTKSEQGKSFNKHLREIKEDREKHNGMKVKRVVAIALGTMSEDAAVYQHCLAIGLAKELGVRDIFMQDPAYTTSDKKALHEYGVKITTDDRIFNHIYSDSIVICIAPAIPVLEMMCAKIHSFNEWPAMLIWENIRWTCWHPDRCTPRVQTMMKKYEMVDLATKLDENEFLDTKVYVRRREEDFAGKQKA</sequence>
<dbReference type="InterPro" id="IPR012942">
    <property type="entry name" value="SRR1-like"/>
</dbReference>
<reference evidence="3" key="1">
    <citation type="journal article" date="2019" name="Mol. Biol. Evol.">
        <title>Blast fungal genomes show frequent chromosomal changes, gene gains and losses, and effector gene turnover.</title>
        <authorList>
            <person name="Gomez Luciano L.B."/>
            <person name="Jason Tsai I."/>
            <person name="Chuma I."/>
            <person name="Tosa Y."/>
            <person name="Chen Y.H."/>
            <person name="Li J.Y."/>
            <person name="Li M.Y."/>
            <person name="Jade Lu M.Y."/>
            <person name="Nakayashiki H."/>
            <person name="Li W.H."/>
        </authorList>
    </citation>
    <scope>NUCLEOTIDE SEQUENCE</scope>
    <source>
        <strain evidence="3">NI907</strain>
    </source>
</reference>
<organism evidence="2 3">
    <name type="scientific">Pyricularia grisea</name>
    <name type="common">Crabgrass-specific blast fungus</name>
    <name type="synonym">Magnaporthe grisea</name>
    <dbReference type="NCBI Taxonomy" id="148305"/>
    <lineage>
        <taxon>Eukaryota</taxon>
        <taxon>Fungi</taxon>
        <taxon>Dikarya</taxon>
        <taxon>Ascomycota</taxon>
        <taxon>Pezizomycotina</taxon>
        <taxon>Sordariomycetes</taxon>
        <taxon>Sordariomycetidae</taxon>
        <taxon>Magnaporthales</taxon>
        <taxon>Pyriculariaceae</taxon>
        <taxon>Pyricularia</taxon>
    </lineage>
</organism>
<name>A0A6P8BIR7_PYRGI</name>
<reference evidence="3" key="3">
    <citation type="submission" date="2025-08" db="UniProtKB">
        <authorList>
            <consortium name="RefSeq"/>
        </authorList>
    </citation>
    <scope>IDENTIFICATION</scope>
    <source>
        <strain evidence="3">NI907</strain>
    </source>
</reference>
<accession>A0A6P8BIR7</accession>
<gene>
    <name evidence="3" type="ORF">PgNI_00162</name>
</gene>
<protein>
    <recommendedName>
        <fullName evidence="1">SRR1-like domain-containing protein</fullName>
    </recommendedName>
</protein>
<dbReference type="OrthoDB" id="5230585at2759"/>
<evidence type="ECO:0000259" key="1">
    <source>
        <dbReference type="Pfam" id="PF07985"/>
    </source>
</evidence>
<dbReference type="RefSeq" id="XP_030987203.1">
    <property type="nucleotide sequence ID" value="XM_031120245.1"/>
</dbReference>